<sequence length="440" mass="50040">MSVVDDATRVESLSVLSRFRADFYDCLPARADTLFDLTDAVLCAEGPVTSLVELSLQSNFRRGHGALYDALARGAVDEERLRSLLVSQLPDEPLMFGVDASTYPRPSAECSPGRGHHYAPCRCDGDRKTIPGWQFQWITGLEWGSSSWTLPVDVARIPPGSCSVAASDEQIRRVAHHLDHLGRLRIDGRPAPLFIHDQGYSASGLTHALADVPVQLLVRIAGDRVFYDGRPAPRKPGPGRNGVHGHRFELSAPVNLRRPDQMLVVPDTRRYGRVEVRAWHHMHQKVQRNGYFADQYPQLNTRLPVVEGTVIEVRVERLPDGRSPHRTMWLWHADPTGTPPDIDVLWRAYLRRFDMEHTFRLLKSELGWTAARLRTPEQALRWTWIVAVAYVQLRLARHLVADLRRPWEKPPRPGRGLSPHRVRRGYRHLRERLGTPSRLP</sequence>
<dbReference type="InterPro" id="IPR038721">
    <property type="entry name" value="IS701-like_DDE_dom"/>
</dbReference>
<comment type="caution">
    <text evidence="2">The sequence shown here is derived from an EMBL/GenBank/DDBJ whole genome shotgun (WGS) entry which is preliminary data.</text>
</comment>
<feature type="domain" description="Transposase IS701-like DDE" evidence="1">
    <location>
        <begin position="22"/>
        <end position="284"/>
    </location>
</feature>
<reference evidence="2 3" key="1">
    <citation type="submission" date="2019-04" db="EMBL/GenBank/DDBJ databases">
        <title>Streptomyces oryziradicis sp. nov., a novel actinomycete isolated from rhizosphere soil of rice (Oryza sativa L.).</title>
        <authorList>
            <person name="Li C."/>
        </authorList>
    </citation>
    <scope>NUCLEOTIDE SEQUENCE [LARGE SCALE GENOMIC DNA]</scope>
    <source>
        <strain evidence="2 3">NEAU-C40</strain>
    </source>
</reference>
<dbReference type="NCBIfam" id="NF041680">
    <property type="entry name" value="transp_NF041680"/>
    <property type="match status" value="1"/>
</dbReference>
<gene>
    <name evidence="2" type="ORF">FCI23_55705</name>
</gene>
<dbReference type="Pfam" id="PF13546">
    <property type="entry name" value="DDE_5"/>
    <property type="match status" value="1"/>
</dbReference>
<dbReference type="OrthoDB" id="3339508at2"/>
<feature type="non-terminal residue" evidence="2">
    <location>
        <position position="440"/>
    </location>
</feature>
<evidence type="ECO:0000259" key="1">
    <source>
        <dbReference type="Pfam" id="PF13546"/>
    </source>
</evidence>
<evidence type="ECO:0000313" key="2">
    <source>
        <dbReference type="EMBL" id="TJZ90807.1"/>
    </source>
</evidence>
<dbReference type="SUPFAM" id="SSF53098">
    <property type="entry name" value="Ribonuclease H-like"/>
    <property type="match status" value="1"/>
</dbReference>
<organism evidence="2 3">
    <name type="scientific">Actinacidiphila oryziradicis</name>
    <dbReference type="NCBI Taxonomy" id="2571141"/>
    <lineage>
        <taxon>Bacteria</taxon>
        <taxon>Bacillati</taxon>
        <taxon>Actinomycetota</taxon>
        <taxon>Actinomycetes</taxon>
        <taxon>Kitasatosporales</taxon>
        <taxon>Streptomycetaceae</taxon>
        <taxon>Actinacidiphila</taxon>
    </lineage>
</organism>
<evidence type="ECO:0000313" key="3">
    <source>
        <dbReference type="Proteomes" id="UP000305778"/>
    </source>
</evidence>
<dbReference type="AlphaFoldDB" id="A0A4U0R796"/>
<dbReference type="InterPro" id="IPR012337">
    <property type="entry name" value="RNaseH-like_sf"/>
</dbReference>
<accession>A0A4U0R796</accession>
<name>A0A4U0R796_9ACTN</name>
<keyword evidence="3" id="KW-1185">Reference proteome</keyword>
<protein>
    <submittedName>
        <fullName evidence="2">Transposase</fullName>
    </submittedName>
</protein>
<dbReference type="EMBL" id="SUMC01000337">
    <property type="protein sequence ID" value="TJZ90807.1"/>
    <property type="molecule type" value="Genomic_DNA"/>
</dbReference>
<dbReference type="RefSeq" id="WP_136731772.1">
    <property type="nucleotide sequence ID" value="NZ_SUMC01000337.1"/>
</dbReference>
<dbReference type="Proteomes" id="UP000305778">
    <property type="component" value="Unassembled WGS sequence"/>
</dbReference>
<proteinExistence type="predicted"/>